<evidence type="ECO:0000313" key="3">
    <source>
        <dbReference type="EMBL" id="SFV16761.1"/>
    </source>
</evidence>
<organism evidence="3 4">
    <name type="scientific">Pseudoduganella namucuonensis</name>
    <dbReference type="NCBI Taxonomy" id="1035707"/>
    <lineage>
        <taxon>Bacteria</taxon>
        <taxon>Pseudomonadati</taxon>
        <taxon>Pseudomonadota</taxon>
        <taxon>Betaproteobacteria</taxon>
        <taxon>Burkholderiales</taxon>
        <taxon>Oxalobacteraceae</taxon>
        <taxon>Telluria group</taxon>
        <taxon>Pseudoduganella</taxon>
    </lineage>
</organism>
<name>A0A1I7M472_9BURK</name>
<sequence>MTTHRLTAWITLCALLTGQARFALAQSDDMAAARAANVIARGTINAGAAASVVPGYTTSVPQSSLYGQTNLATQAQVQLALCGLHPDPAACEAGRHAVMSAATPRPPVPGSDPQVAGAAAVTRNPLAVEGQLGAMYAGCPGPGPCAAGTFCLGAQCFDTAQVKDADFAKAMTYLEAAREAGVYMDPATMQVFVGEDNRCRERLLANCCKTNGAGAGHSNGSLFGTGSRLVFDVLMNSNNRSFIASGIKAALTSYGFSGTFSAYGVTVAVNGVALPAGSVTIAAGESIVVAFTPWTLVIMVIFMIVMSMLSCEAEEEQLAMKEGARLCRSVGTWCSKCINVLGKCVSCIERTTSKCCFNSVLARLVNEQGRAQLGMGWGSAQSPACGGFSVAQLQALDLSRFDLSEFYASIVPAAPNVEALKGAAEAKAAHCYAGSGKC</sequence>
<accession>A0A1I7M472</accession>
<keyword evidence="1" id="KW-0812">Transmembrane</keyword>
<dbReference type="RefSeq" id="WP_093561022.1">
    <property type="nucleotide sequence ID" value="NZ_FPBO01000055.1"/>
</dbReference>
<evidence type="ECO:0000313" key="4">
    <source>
        <dbReference type="Proteomes" id="UP000199391"/>
    </source>
</evidence>
<keyword evidence="1" id="KW-1133">Transmembrane helix</keyword>
<feature type="chain" id="PRO_5011659754" evidence="2">
    <location>
        <begin position="26"/>
        <end position="438"/>
    </location>
</feature>
<protein>
    <submittedName>
        <fullName evidence="3">Type-1V conjugative transfer system mating pair stabilisation</fullName>
    </submittedName>
</protein>
<feature type="transmembrane region" description="Helical" evidence="1">
    <location>
        <begin position="291"/>
        <end position="311"/>
    </location>
</feature>
<keyword evidence="4" id="KW-1185">Reference proteome</keyword>
<evidence type="ECO:0000256" key="2">
    <source>
        <dbReference type="SAM" id="SignalP"/>
    </source>
</evidence>
<dbReference type="Proteomes" id="UP000199391">
    <property type="component" value="Unassembled WGS sequence"/>
</dbReference>
<gene>
    <name evidence="3" type="ORF">SAMN05216552_105518</name>
</gene>
<dbReference type="InterPro" id="IPR014121">
    <property type="entry name" value="TraN_Ftype"/>
</dbReference>
<evidence type="ECO:0000256" key="1">
    <source>
        <dbReference type="SAM" id="Phobius"/>
    </source>
</evidence>
<dbReference type="Pfam" id="PF06986">
    <property type="entry name" value="F_T4SS_TraN"/>
    <property type="match status" value="2"/>
</dbReference>
<proteinExistence type="predicted"/>
<dbReference type="AlphaFoldDB" id="A0A1I7M472"/>
<reference evidence="4" key="1">
    <citation type="submission" date="2016-10" db="EMBL/GenBank/DDBJ databases">
        <authorList>
            <person name="Varghese N."/>
            <person name="Submissions S."/>
        </authorList>
    </citation>
    <scope>NUCLEOTIDE SEQUENCE [LARGE SCALE GENOMIC DNA]</scope>
    <source>
        <strain evidence="4">CGMCC 1.11014</strain>
    </source>
</reference>
<feature type="signal peptide" evidence="2">
    <location>
        <begin position="1"/>
        <end position="25"/>
    </location>
</feature>
<keyword evidence="2" id="KW-0732">Signal</keyword>
<keyword evidence="1" id="KW-0472">Membrane</keyword>
<dbReference type="STRING" id="1035707.SAMN05216552_105518"/>
<dbReference type="OrthoDB" id="5297981at2"/>
<dbReference type="EMBL" id="FPBO01000055">
    <property type="protein sequence ID" value="SFV16761.1"/>
    <property type="molecule type" value="Genomic_DNA"/>
</dbReference>